<feature type="domain" description="Carbohydrate kinase FGGY C-terminal" evidence="13">
    <location>
        <begin position="263"/>
        <end position="455"/>
    </location>
</feature>
<dbReference type="NCBIfam" id="TIGR01311">
    <property type="entry name" value="glycerol_kin"/>
    <property type="match status" value="1"/>
</dbReference>
<dbReference type="GO" id="GO:0005524">
    <property type="term" value="F:ATP binding"/>
    <property type="evidence" value="ECO:0007669"/>
    <property type="project" value="UniProtKB-KW"/>
</dbReference>
<dbReference type="GO" id="GO:0006641">
    <property type="term" value="P:triglyceride metabolic process"/>
    <property type="evidence" value="ECO:0007669"/>
    <property type="project" value="TreeGrafter"/>
</dbReference>
<dbReference type="InterPro" id="IPR018485">
    <property type="entry name" value="FGGY_C"/>
</dbReference>
<feature type="domain" description="Carbohydrate kinase FGGY N-terminal" evidence="12">
    <location>
        <begin position="5"/>
        <end position="253"/>
    </location>
</feature>
<keyword evidence="5" id="KW-0547">Nucleotide-binding</keyword>
<dbReference type="GO" id="GO:0006071">
    <property type="term" value="P:glycerol metabolic process"/>
    <property type="evidence" value="ECO:0007669"/>
    <property type="project" value="UniProtKB-KW"/>
</dbReference>
<evidence type="ECO:0000256" key="10">
    <source>
        <dbReference type="ARBA" id="ARBA00052101"/>
    </source>
</evidence>
<name>A0AAD4N9H1_9BILA</name>
<dbReference type="InterPro" id="IPR018483">
    <property type="entry name" value="Carb_kinase_FGGY_CS"/>
</dbReference>
<dbReference type="AlphaFoldDB" id="A0AAD4N9H1"/>
<dbReference type="InterPro" id="IPR043129">
    <property type="entry name" value="ATPase_NBD"/>
</dbReference>
<accession>A0AAD4N9H1</accession>
<evidence type="ECO:0000256" key="4">
    <source>
        <dbReference type="ARBA" id="ARBA00022679"/>
    </source>
</evidence>
<dbReference type="FunFam" id="3.30.420.40:FF:000108">
    <property type="entry name" value="Glycerol kinase, glycosomal"/>
    <property type="match status" value="1"/>
</dbReference>
<dbReference type="Gene3D" id="3.30.420.40">
    <property type="match status" value="2"/>
</dbReference>
<protein>
    <recommendedName>
        <fullName evidence="11">Probable glycerol kinase</fullName>
        <ecNumber evidence="3">2.7.1.30</ecNumber>
    </recommendedName>
    <alternativeName>
        <fullName evidence="9">ATP:glycerol 3-phosphotransferase</fullName>
    </alternativeName>
</protein>
<comment type="caution">
    <text evidence="14">The sequence shown here is derived from an EMBL/GenBank/DDBJ whole genome shotgun (WGS) entry which is preliminary data.</text>
</comment>
<evidence type="ECO:0000256" key="11">
    <source>
        <dbReference type="ARBA" id="ARBA00071571"/>
    </source>
</evidence>
<dbReference type="PIRSF" id="PIRSF000538">
    <property type="entry name" value="GlpK"/>
    <property type="match status" value="1"/>
</dbReference>
<dbReference type="PANTHER" id="PTHR10196">
    <property type="entry name" value="SUGAR KINASE"/>
    <property type="match status" value="1"/>
</dbReference>
<dbReference type="GO" id="GO:0046167">
    <property type="term" value="P:glycerol-3-phosphate biosynthetic process"/>
    <property type="evidence" value="ECO:0007669"/>
    <property type="project" value="TreeGrafter"/>
</dbReference>
<evidence type="ECO:0000256" key="8">
    <source>
        <dbReference type="ARBA" id="ARBA00022840"/>
    </source>
</evidence>
<proteinExistence type="inferred from homology"/>
<dbReference type="SUPFAM" id="SSF53067">
    <property type="entry name" value="Actin-like ATPase domain"/>
    <property type="match status" value="2"/>
</dbReference>
<dbReference type="CDD" id="cd07792">
    <property type="entry name" value="ASKHA_NBD_FGGY_GK1-3-like"/>
    <property type="match status" value="1"/>
</dbReference>
<keyword evidence="8" id="KW-0067">ATP-binding</keyword>
<keyword evidence="4" id="KW-0808">Transferase</keyword>
<dbReference type="PROSITE" id="PS00933">
    <property type="entry name" value="FGGY_KINASES_1"/>
    <property type="match status" value="1"/>
</dbReference>
<dbReference type="InterPro" id="IPR005999">
    <property type="entry name" value="Glycerol_kin"/>
</dbReference>
<dbReference type="FunFam" id="3.30.420.40:FF:000177">
    <property type="entry name" value="Glycerol kinase"/>
    <property type="match status" value="1"/>
</dbReference>
<reference evidence="14" key="1">
    <citation type="submission" date="2022-01" db="EMBL/GenBank/DDBJ databases">
        <title>Genome Sequence Resource for Two Populations of Ditylenchus destructor, the Migratory Endoparasitic Phytonematode.</title>
        <authorList>
            <person name="Zhang H."/>
            <person name="Lin R."/>
            <person name="Xie B."/>
        </authorList>
    </citation>
    <scope>NUCLEOTIDE SEQUENCE</scope>
    <source>
        <strain evidence="14">BazhouSP</strain>
    </source>
</reference>
<dbReference type="InterPro" id="IPR018484">
    <property type="entry name" value="FGGY_N"/>
</dbReference>
<dbReference type="GO" id="GO:0004370">
    <property type="term" value="F:glycerol kinase activity"/>
    <property type="evidence" value="ECO:0007669"/>
    <property type="project" value="UniProtKB-EC"/>
</dbReference>
<dbReference type="Pfam" id="PF02782">
    <property type="entry name" value="FGGY_C"/>
    <property type="match status" value="1"/>
</dbReference>
<dbReference type="EC" id="2.7.1.30" evidence="3"/>
<evidence type="ECO:0000259" key="12">
    <source>
        <dbReference type="Pfam" id="PF00370"/>
    </source>
</evidence>
<evidence type="ECO:0000259" key="13">
    <source>
        <dbReference type="Pfam" id="PF02782"/>
    </source>
</evidence>
<sequence length="511" mass="56588">MPLLGAIDQGTSSSRFLIFERKTCELVASHQIEVQQQFPQSGWVEMDPEEIYSTVMECIEKACEKLTARGISTDQIKAIGIANQRETTVVWDKITGKPLHNAIVWLDSRTAGLAEEYINKTPTRHKDQFKLKTGLPIHSYFSALKLKWLLNNIEDVQAARDRGTLMFGTVDSWILWKCCGIHATDVTNASRTLLMDIHKIKWSTQMLKFFGIPEEILPRIRSSAEVYGSMKSGILAGVPVSGCLGDQQSAMVGHNCLRAGEAKNTYGTGTFLLCNTGNKAVMSKNGLLTTIGFQFGETSPVCYAIEGSGSIGGNVIRFLRDNLQFIQKASEVEELAGSVDSTDDCYFVPCFTGLYTPYWDSTARGTIVGLNQCCTRAHIARAALKAVAFQTAEMIEAVEHDLEGLTKVQKLKIDGGMTANRLFNQIQADTLGRPIVCSQMSEISGWGAAIAAGVGAKQVTIEEFSQYSNPRMIEYNSTISEEHRNFEMMRWKEAVSRSRSWDLSQFGIFVD</sequence>
<dbReference type="NCBIfam" id="NF000756">
    <property type="entry name" value="PRK00047.1"/>
    <property type="match status" value="1"/>
</dbReference>
<dbReference type="PANTHER" id="PTHR10196:SF69">
    <property type="entry name" value="GLYCEROL KINASE"/>
    <property type="match status" value="1"/>
</dbReference>
<comment type="similarity">
    <text evidence="2">Belongs to the FGGY kinase family.</text>
</comment>
<gene>
    <name evidence="14" type="ORF">DdX_05578</name>
</gene>
<keyword evidence="15" id="KW-1185">Reference proteome</keyword>
<evidence type="ECO:0000256" key="3">
    <source>
        <dbReference type="ARBA" id="ARBA00012099"/>
    </source>
</evidence>
<dbReference type="EMBL" id="JAKKPZ010000006">
    <property type="protein sequence ID" value="KAI1720201.1"/>
    <property type="molecule type" value="Genomic_DNA"/>
</dbReference>
<dbReference type="InterPro" id="IPR042018">
    <property type="entry name" value="GK1-3_metazoan-type"/>
</dbReference>
<organism evidence="14 15">
    <name type="scientific">Ditylenchus destructor</name>
    <dbReference type="NCBI Taxonomy" id="166010"/>
    <lineage>
        <taxon>Eukaryota</taxon>
        <taxon>Metazoa</taxon>
        <taxon>Ecdysozoa</taxon>
        <taxon>Nematoda</taxon>
        <taxon>Chromadorea</taxon>
        <taxon>Rhabditida</taxon>
        <taxon>Tylenchina</taxon>
        <taxon>Tylenchomorpha</taxon>
        <taxon>Sphaerularioidea</taxon>
        <taxon>Anguinidae</taxon>
        <taxon>Anguininae</taxon>
        <taxon>Ditylenchus</taxon>
    </lineage>
</organism>
<comment type="catalytic activity">
    <reaction evidence="10">
        <text>glycerol + ATP = sn-glycerol 3-phosphate + ADP + H(+)</text>
        <dbReference type="Rhea" id="RHEA:21644"/>
        <dbReference type="ChEBI" id="CHEBI:15378"/>
        <dbReference type="ChEBI" id="CHEBI:17754"/>
        <dbReference type="ChEBI" id="CHEBI:30616"/>
        <dbReference type="ChEBI" id="CHEBI:57597"/>
        <dbReference type="ChEBI" id="CHEBI:456216"/>
        <dbReference type="EC" id="2.7.1.30"/>
    </reaction>
</comment>
<keyword evidence="6 14" id="KW-0418">Kinase</keyword>
<evidence type="ECO:0000256" key="7">
    <source>
        <dbReference type="ARBA" id="ARBA00022798"/>
    </source>
</evidence>
<evidence type="ECO:0000256" key="1">
    <source>
        <dbReference type="ARBA" id="ARBA00005190"/>
    </source>
</evidence>
<dbReference type="GO" id="GO:0005739">
    <property type="term" value="C:mitochondrion"/>
    <property type="evidence" value="ECO:0007669"/>
    <property type="project" value="TreeGrafter"/>
</dbReference>
<dbReference type="Proteomes" id="UP001201812">
    <property type="component" value="Unassembled WGS sequence"/>
</dbReference>
<evidence type="ECO:0000256" key="5">
    <source>
        <dbReference type="ARBA" id="ARBA00022741"/>
    </source>
</evidence>
<dbReference type="Pfam" id="PF00370">
    <property type="entry name" value="FGGY_N"/>
    <property type="match status" value="1"/>
</dbReference>
<comment type="pathway">
    <text evidence="1">Polyol metabolism; glycerol degradation via glycerol kinase pathway; sn-glycerol 3-phosphate from glycerol: step 1/1.</text>
</comment>
<evidence type="ECO:0000256" key="2">
    <source>
        <dbReference type="ARBA" id="ARBA00009156"/>
    </source>
</evidence>
<evidence type="ECO:0000256" key="9">
    <source>
        <dbReference type="ARBA" id="ARBA00043149"/>
    </source>
</evidence>
<keyword evidence="7" id="KW-0319">Glycerol metabolism</keyword>
<dbReference type="InterPro" id="IPR000577">
    <property type="entry name" value="Carb_kinase_FGGY"/>
</dbReference>
<evidence type="ECO:0000313" key="14">
    <source>
        <dbReference type="EMBL" id="KAI1720201.1"/>
    </source>
</evidence>
<evidence type="ECO:0000313" key="15">
    <source>
        <dbReference type="Proteomes" id="UP001201812"/>
    </source>
</evidence>
<evidence type="ECO:0000256" key="6">
    <source>
        <dbReference type="ARBA" id="ARBA00022777"/>
    </source>
</evidence>